<organism evidence="10">
    <name type="scientific">hydrothermal vent metagenome</name>
    <dbReference type="NCBI Taxonomy" id="652676"/>
    <lineage>
        <taxon>unclassified sequences</taxon>
        <taxon>metagenomes</taxon>
        <taxon>ecological metagenomes</taxon>
    </lineage>
</organism>
<dbReference type="CDD" id="cd18576">
    <property type="entry name" value="ABC_6TM_bac_exporter_ABCB8_10_like"/>
    <property type="match status" value="1"/>
</dbReference>
<name>A0A3B1CGC6_9ZZZZ</name>
<reference evidence="10" key="1">
    <citation type="submission" date="2018-06" db="EMBL/GenBank/DDBJ databases">
        <authorList>
            <person name="Zhirakovskaya E."/>
        </authorList>
    </citation>
    <scope>NUCLEOTIDE SEQUENCE</scope>
</reference>
<accession>A0A3B1CGC6</accession>
<evidence type="ECO:0000256" key="6">
    <source>
        <dbReference type="ARBA" id="ARBA00023136"/>
    </source>
</evidence>
<keyword evidence="3" id="KW-0547">Nucleotide-binding</keyword>
<dbReference type="PANTHER" id="PTHR43394:SF1">
    <property type="entry name" value="ATP-BINDING CASSETTE SUB-FAMILY B MEMBER 10, MITOCHONDRIAL"/>
    <property type="match status" value="1"/>
</dbReference>
<dbReference type="GO" id="GO:0016887">
    <property type="term" value="F:ATP hydrolysis activity"/>
    <property type="evidence" value="ECO:0007669"/>
    <property type="project" value="InterPro"/>
</dbReference>
<dbReference type="AlphaFoldDB" id="A0A3B1CGC6"/>
<evidence type="ECO:0000256" key="7">
    <source>
        <dbReference type="SAM" id="Phobius"/>
    </source>
</evidence>
<dbReference type="Gene3D" id="3.40.50.300">
    <property type="entry name" value="P-loop containing nucleotide triphosphate hydrolases"/>
    <property type="match status" value="1"/>
</dbReference>
<keyword evidence="6 7" id="KW-0472">Membrane</keyword>
<evidence type="ECO:0000313" key="10">
    <source>
        <dbReference type="EMBL" id="VAX29546.1"/>
    </source>
</evidence>
<dbReference type="Pfam" id="PF00005">
    <property type="entry name" value="ABC_tran"/>
    <property type="match status" value="1"/>
</dbReference>
<dbReference type="SUPFAM" id="SSF90123">
    <property type="entry name" value="ABC transporter transmembrane region"/>
    <property type="match status" value="1"/>
</dbReference>
<dbReference type="PROSITE" id="PS50929">
    <property type="entry name" value="ABC_TM1F"/>
    <property type="match status" value="1"/>
</dbReference>
<evidence type="ECO:0000256" key="2">
    <source>
        <dbReference type="ARBA" id="ARBA00022692"/>
    </source>
</evidence>
<dbReference type="InterPro" id="IPR039421">
    <property type="entry name" value="Type_1_exporter"/>
</dbReference>
<dbReference type="Pfam" id="PF00664">
    <property type="entry name" value="ABC_membrane"/>
    <property type="match status" value="1"/>
</dbReference>
<feature type="domain" description="ABC transmembrane type-1" evidence="9">
    <location>
        <begin position="26"/>
        <end position="306"/>
    </location>
</feature>
<protein>
    <submittedName>
        <fullName evidence="10">Efflux ABC transporter, permease/ATP-binding protein</fullName>
    </submittedName>
</protein>
<comment type="subcellular location">
    <subcellularLocation>
        <location evidence="1">Membrane</location>
        <topology evidence="1">Multi-pass membrane protein</topology>
    </subcellularLocation>
</comment>
<proteinExistence type="predicted"/>
<dbReference type="EMBL" id="UOGF01000052">
    <property type="protein sequence ID" value="VAX29546.1"/>
    <property type="molecule type" value="Genomic_DNA"/>
</dbReference>
<dbReference type="SUPFAM" id="SSF52540">
    <property type="entry name" value="P-loop containing nucleoside triphosphate hydrolases"/>
    <property type="match status" value="1"/>
</dbReference>
<feature type="transmembrane region" description="Helical" evidence="7">
    <location>
        <begin position="147"/>
        <end position="178"/>
    </location>
</feature>
<evidence type="ECO:0000259" key="8">
    <source>
        <dbReference type="PROSITE" id="PS50893"/>
    </source>
</evidence>
<dbReference type="SMART" id="SM00382">
    <property type="entry name" value="AAA"/>
    <property type="match status" value="1"/>
</dbReference>
<keyword evidence="2 7" id="KW-0812">Transmembrane</keyword>
<dbReference type="InterPro" id="IPR011527">
    <property type="entry name" value="ABC1_TM_dom"/>
</dbReference>
<dbReference type="InterPro" id="IPR003593">
    <property type="entry name" value="AAA+_ATPase"/>
</dbReference>
<dbReference type="InterPro" id="IPR003439">
    <property type="entry name" value="ABC_transporter-like_ATP-bd"/>
</dbReference>
<sequence length="586" mass="65407">MAKLKPPTQTRRVLTYAHPYWRTLSLATLCLLLSSGISLSLPWLLRDPVNIMLAQKSIPDVNIFIALIVLFFIQALFSFAHNYLSGSVGQRVLADLRVGLFSHLQSLSLHFFLRRRTGELLSRLTNDLAEVQTLATELPVNIVRQGVILVGGISIILVMNWRLSLLAFFLIPVIIFFARFMGRRLKALSTAVQDHLAQTTTLMEEMISGIRSIKSFGREVYEKERFSQQTDKTLTIMLKRLKISAAFGPLMVFLGFSTACGLMWYGAREVFLGKLSPGELIAFIMYAVIITGPVGSFARLFSKLQEGLGASRRVFELLDTVPKISDQRDARRLPLMLGAVDFNQVCFHYIEGQPVLQKVSFKVAPGEKVALIGPSGAGKSTLIHLLHRFYDPISGEILIDGRPLLGLQLKSYYDQIAYVPQEVVLFGGTLRDNILYGKLHASEVELISASKAAYAHDFIMAFPEGYETIVGEKGLTLSGGQRHRIAIARAFLKNPRMLILDEATAYLDNESERFIQAALGNLMKDKTTFMIAHRLTTIQQADRILVFNHGALAEEGNHKQLMTKRGLYHHLYTLKQGGVLASPQAV</sequence>
<dbReference type="GO" id="GO:0016020">
    <property type="term" value="C:membrane"/>
    <property type="evidence" value="ECO:0007669"/>
    <property type="project" value="UniProtKB-SubCell"/>
</dbReference>
<feature type="transmembrane region" description="Helical" evidence="7">
    <location>
        <begin position="243"/>
        <end position="265"/>
    </location>
</feature>
<dbReference type="InterPro" id="IPR036640">
    <property type="entry name" value="ABC1_TM_sf"/>
</dbReference>
<dbReference type="InterPro" id="IPR027417">
    <property type="entry name" value="P-loop_NTPase"/>
</dbReference>
<dbReference type="GO" id="GO:0015421">
    <property type="term" value="F:ABC-type oligopeptide transporter activity"/>
    <property type="evidence" value="ECO:0007669"/>
    <property type="project" value="TreeGrafter"/>
</dbReference>
<evidence type="ECO:0000256" key="1">
    <source>
        <dbReference type="ARBA" id="ARBA00004141"/>
    </source>
</evidence>
<keyword evidence="5 7" id="KW-1133">Transmembrane helix</keyword>
<evidence type="ECO:0000259" key="9">
    <source>
        <dbReference type="PROSITE" id="PS50929"/>
    </source>
</evidence>
<evidence type="ECO:0000256" key="5">
    <source>
        <dbReference type="ARBA" id="ARBA00022989"/>
    </source>
</evidence>
<gene>
    <name evidence="10" type="ORF">MNBD_NITROSPIRAE01-1334</name>
</gene>
<dbReference type="PROSITE" id="PS50893">
    <property type="entry name" value="ABC_TRANSPORTER_2"/>
    <property type="match status" value="1"/>
</dbReference>
<feature type="domain" description="ABC transporter" evidence="8">
    <location>
        <begin position="340"/>
        <end position="574"/>
    </location>
</feature>
<keyword evidence="4 10" id="KW-0067">ATP-binding</keyword>
<evidence type="ECO:0000256" key="4">
    <source>
        <dbReference type="ARBA" id="ARBA00022840"/>
    </source>
</evidence>
<dbReference type="Gene3D" id="1.20.1560.10">
    <property type="entry name" value="ABC transporter type 1, transmembrane domain"/>
    <property type="match status" value="1"/>
</dbReference>
<feature type="transmembrane region" description="Helical" evidence="7">
    <location>
        <begin position="280"/>
        <end position="302"/>
    </location>
</feature>
<evidence type="ECO:0000256" key="3">
    <source>
        <dbReference type="ARBA" id="ARBA00022741"/>
    </source>
</evidence>
<dbReference type="FunFam" id="3.40.50.300:FF:000218">
    <property type="entry name" value="Multidrug ABC transporter ATP-binding protein"/>
    <property type="match status" value="1"/>
</dbReference>
<dbReference type="GO" id="GO:0005524">
    <property type="term" value="F:ATP binding"/>
    <property type="evidence" value="ECO:0007669"/>
    <property type="project" value="UniProtKB-KW"/>
</dbReference>
<dbReference type="PANTHER" id="PTHR43394">
    <property type="entry name" value="ATP-DEPENDENT PERMEASE MDL1, MITOCHONDRIAL"/>
    <property type="match status" value="1"/>
</dbReference>
<feature type="transmembrane region" description="Helical" evidence="7">
    <location>
        <begin position="20"/>
        <end position="43"/>
    </location>
</feature>
<feature type="transmembrane region" description="Helical" evidence="7">
    <location>
        <begin position="63"/>
        <end position="84"/>
    </location>
</feature>